<dbReference type="AlphaFoldDB" id="A0AB34GBF2"/>
<keyword evidence="5" id="KW-0131">Cell cycle</keyword>
<dbReference type="PANTHER" id="PTHR10507:SF0">
    <property type="entry name" value="CELL DIVISION CONTROL PROTEIN 45 HOMOLOG"/>
    <property type="match status" value="1"/>
</dbReference>
<dbReference type="GO" id="GO:0003682">
    <property type="term" value="F:chromatin binding"/>
    <property type="evidence" value="ECO:0007669"/>
    <property type="project" value="TreeGrafter"/>
</dbReference>
<feature type="compositionally biased region" description="Basic and acidic residues" evidence="6">
    <location>
        <begin position="185"/>
        <end position="195"/>
    </location>
</feature>
<evidence type="ECO:0000256" key="5">
    <source>
        <dbReference type="ARBA" id="ARBA00023306"/>
    </source>
</evidence>
<feature type="region of interest" description="Disordered" evidence="6">
    <location>
        <begin position="185"/>
        <end position="215"/>
    </location>
</feature>
<dbReference type="GO" id="GO:0006270">
    <property type="term" value="P:DNA replication initiation"/>
    <property type="evidence" value="ECO:0007669"/>
    <property type="project" value="InterPro"/>
</dbReference>
<comment type="subcellular location">
    <subcellularLocation>
        <location evidence="1">Nucleus</location>
    </subcellularLocation>
</comment>
<dbReference type="Pfam" id="PF02724">
    <property type="entry name" value="CDC45"/>
    <property type="match status" value="1"/>
</dbReference>
<evidence type="ECO:0000256" key="3">
    <source>
        <dbReference type="ARBA" id="ARBA00022705"/>
    </source>
</evidence>
<dbReference type="InterPro" id="IPR003874">
    <property type="entry name" value="CDC45"/>
</dbReference>
<feature type="compositionally biased region" description="Polar residues" evidence="6">
    <location>
        <begin position="528"/>
        <end position="538"/>
    </location>
</feature>
<keyword evidence="4" id="KW-0539">Nucleus</keyword>
<evidence type="ECO:0000256" key="1">
    <source>
        <dbReference type="ARBA" id="ARBA00004123"/>
    </source>
</evidence>
<feature type="region of interest" description="Disordered" evidence="6">
    <location>
        <begin position="528"/>
        <end position="550"/>
    </location>
</feature>
<dbReference type="EMBL" id="JAIQCJ010002358">
    <property type="protein sequence ID" value="KAJ8776713.1"/>
    <property type="molecule type" value="Genomic_DNA"/>
</dbReference>
<dbReference type="Proteomes" id="UP001159641">
    <property type="component" value="Unassembled WGS sequence"/>
</dbReference>
<keyword evidence="3" id="KW-0235">DNA replication</keyword>
<reference evidence="7 8" key="1">
    <citation type="submission" date="2022-11" db="EMBL/GenBank/DDBJ databases">
        <title>Whole genome sequence of Eschrichtius robustus ER-17-0199.</title>
        <authorList>
            <person name="Bruniche-Olsen A."/>
            <person name="Black A.N."/>
            <person name="Fields C.J."/>
            <person name="Walden K."/>
            <person name="Dewoody J.A."/>
        </authorList>
    </citation>
    <scope>NUCLEOTIDE SEQUENCE [LARGE SCALE GENOMIC DNA]</scope>
    <source>
        <strain evidence="7">ER-17-0199</strain>
        <tissue evidence="7">Blubber</tissue>
    </source>
</reference>
<organism evidence="7 8">
    <name type="scientific">Eschrichtius robustus</name>
    <name type="common">California gray whale</name>
    <name type="synonym">Eschrichtius gibbosus</name>
    <dbReference type="NCBI Taxonomy" id="9764"/>
    <lineage>
        <taxon>Eukaryota</taxon>
        <taxon>Metazoa</taxon>
        <taxon>Chordata</taxon>
        <taxon>Craniata</taxon>
        <taxon>Vertebrata</taxon>
        <taxon>Euteleostomi</taxon>
        <taxon>Mammalia</taxon>
        <taxon>Eutheria</taxon>
        <taxon>Laurasiatheria</taxon>
        <taxon>Artiodactyla</taxon>
        <taxon>Whippomorpha</taxon>
        <taxon>Cetacea</taxon>
        <taxon>Mysticeti</taxon>
        <taxon>Eschrichtiidae</taxon>
        <taxon>Eschrichtius</taxon>
    </lineage>
</organism>
<evidence type="ECO:0008006" key="9">
    <source>
        <dbReference type="Google" id="ProtNLM"/>
    </source>
</evidence>
<protein>
    <recommendedName>
        <fullName evidence="9">Cell division control protein 45</fullName>
    </recommendedName>
</protein>
<sequence>MRKEERLGTESLLVGPRANGKSADLAGVLTAAGLAGFLRGLGWSPAAVAMFVSDFRKEFYEVVQSQRVLLFVASDVDALCACKILQALFQCDHVQYTLVPVSGWQELETAFLEHKEQFHYFILINCGANVDLLDILQPDEDTVFFVCDTHRPVNVVNVYNDAQIKLLIKQDDDLEVPAYDDIFRDEEKDKEHSGNESDEGSEPSEKRTRLEEEIEERTLKRRKRREWEARRRDILFDYEQYEYHGTSSAMVMFDLAWMMSKDLSDMLWCVRPSYEQLHPHSQGGWAIVGLTDQWVQDKITQCTTLGTMLAWVAPQVDLDGVCLLPLSSPTLPVLGVLSLWGLSTDRGWRMGHGTLCAHPRGPQINDAGQLLPRRECTGVADEARAQSSFACRGSRGPGPWTGGTGGAEGAPGFVLSSRMKYVTDVGILQRHVSRHNHRHEDEEHALSVDCMRISFEYEYPHGSALRPRDERLWAEGPVGAAGVLDVGPAWLIHGFATFRNITYIKVHGCGATAVQAVERVRRLLPSGRGSSKQVQLESDTSRGGCGTSRG</sequence>
<evidence type="ECO:0000313" key="7">
    <source>
        <dbReference type="EMBL" id="KAJ8776713.1"/>
    </source>
</evidence>
<name>A0AB34GBF2_ESCRO</name>
<evidence type="ECO:0000256" key="2">
    <source>
        <dbReference type="ARBA" id="ARBA00010727"/>
    </source>
</evidence>
<dbReference type="PANTHER" id="PTHR10507">
    <property type="entry name" value="CDC45-RELATED PROTEIN"/>
    <property type="match status" value="1"/>
</dbReference>
<comment type="similarity">
    <text evidence="2">Belongs to the CDC45 family.</text>
</comment>
<dbReference type="GO" id="GO:1902977">
    <property type="term" value="P:mitotic DNA replication preinitiation complex assembly"/>
    <property type="evidence" value="ECO:0007669"/>
    <property type="project" value="TreeGrafter"/>
</dbReference>
<dbReference type="GO" id="GO:0003688">
    <property type="term" value="F:DNA replication origin binding"/>
    <property type="evidence" value="ECO:0007669"/>
    <property type="project" value="TreeGrafter"/>
</dbReference>
<proteinExistence type="inferred from homology"/>
<evidence type="ECO:0000313" key="8">
    <source>
        <dbReference type="Proteomes" id="UP001159641"/>
    </source>
</evidence>
<evidence type="ECO:0000256" key="6">
    <source>
        <dbReference type="SAM" id="MobiDB-lite"/>
    </source>
</evidence>
<comment type="caution">
    <text evidence="7">The sequence shown here is derived from an EMBL/GenBank/DDBJ whole genome shotgun (WGS) entry which is preliminary data.</text>
</comment>
<dbReference type="GO" id="GO:0003697">
    <property type="term" value="F:single-stranded DNA binding"/>
    <property type="evidence" value="ECO:0007669"/>
    <property type="project" value="TreeGrafter"/>
</dbReference>
<evidence type="ECO:0000256" key="4">
    <source>
        <dbReference type="ARBA" id="ARBA00023242"/>
    </source>
</evidence>
<dbReference type="GO" id="GO:0031261">
    <property type="term" value="C:DNA replication preinitiation complex"/>
    <property type="evidence" value="ECO:0007669"/>
    <property type="project" value="TreeGrafter"/>
</dbReference>
<accession>A0AB34GBF2</accession>
<dbReference type="GO" id="GO:0000727">
    <property type="term" value="P:double-strand break repair via break-induced replication"/>
    <property type="evidence" value="ECO:0007669"/>
    <property type="project" value="TreeGrafter"/>
</dbReference>
<gene>
    <name evidence="7" type="ORF">J1605_015302</name>
</gene>
<keyword evidence="8" id="KW-1185">Reference proteome</keyword>